<proteinExistence type="predicted"/>
<accession>A0ABV5XQ80</accession>
<protein>
    <submittedName>
        <fullName evidence="1">Uncharacterized protein</fullName>
    </submittedName>
</protein>
<dbReference type="GeneID" id="93806776"/>
<sequence length="132" mass="14882">MTSTATNVHAHAQRACDSLVDLADNLDALGRYNLPQDIHTAALTAQHISNILKVAYQIAFAYHNAIPAPRDALKIYDVDERSYLRVIRKHSLFAFRSGYDAFRCFDDIHDVARRLEATTNAKTAERLRPKGE</sequence>
<name>A0ABV5XQ80_9NOCA</name>
<gene>
    <name evidence="1" type="ORF">ACFFQ6_33535</name>
</gene>
<dbReference type="Proteomes" id="UP001589587">
    <property type="component" value="Unassembled WGS sequence"/>
</dbReference>
<comment type="caution">
    <text evidence="1">The sequence shown here is derived from an EMBL/GenBank/DDBJ whole genome shotgun (WGS) entry which is preliminary data.</text>
</comment>
<organism evidence="1 2">
    <name type="scientific">Rhodococcus baikonurensis</name>
    <dbReference type="NCBI Taxonomy" id="172041"/>
    <lineage>
        <taxon>Bacteria</taxon>
        <taxon>Bacillati</taxon>
        <taxon>Actinomycetota</taxon>
        <taxon>Actinomycetes</taxon>
        <taxon>Mycobacteriales</taxon>
        <taxon>Nocardiaceae</taxon>
        <taxon>Rhodococcus</taxon>
        <taxon>Rhodococcus erythropolis group</taxon>
    </lineage>
</organism>
<dbReference type="RefSeq" id="WP_003944286.1">
    <property type="nucleotide sequence ID" value="NZ_JBEUOO010000068.1"/>
</dbReference>
<keyword evidence="2" id="KW-1185">Reference proteome</keyword>
<reference evidence="1 2" key="1">
    <citation type="submission" date="2024-09" db="EMBL/GenBank/DDBJ databases">
        <authorList>
            <person name="Sun Q."/>
            <person name="Mori K."/>
        </authorList>
    </citation>
    <scope>NUCLEOTIDE SEQUENCE [LARGE SCALE GENOMIC DNA]</scope>
    <source>
        <strain evidence="1 2">JCM 11411</strain>
    </source>
</reference>
<evidence type="ECO:0000313" key="1">
    <source>
        <dbReference type="EMBL" id="MFB9784628.1"/>
    </source>
</evidence>
<dbReference type="EMBL" id="JBHMAS010000090">
    <property type="protein sequence ID" value="MFB9784628.1"/>
    <property type="molecule type" value="Genomic_DNA"/>
</dbReference>
<evidence type="ECO:0000313" key="2">
    <source>
        <dbReference type="Proteomes" id="UP001589587"/>
    </source>
</evidence>